<keyword evidence="8" id="KW-1185">Reference proteome</keyword>
<evidence type="ECO:0000256" key="3">
    <source>
        <dbReference type="ARBA" id="ARBA00022827"/>
    </source>
</evidence>
<dbReference type="EMBL" id="CAMGYJ010000004">
    <property type="protein sequence ID" value="CAI0398471.1"/>
    <property type="molecule type" value="Genomic_DNA"/>
</dbReference>
<dbReference type="PANTHER" id="PTHR43735:SF3">
    <property type="entry name" value="FERROPTOSIS SUPPRESSOR PROTEIN 1"/>
    <property type="match status" value="1"/>
</dbReference>
<comment type="similarity">
    <text evidence="1">Belongs to the FAD-dependent oxidoreductase family.</text>
</comment>
<dbReference type="GO" id="GO:0004174">
    <property type="term" value="F:electron-transferring-flavoprotein dehydrogenase activity"/>
    <property type="evidence" value="ECO:0007669"/>
    <property type="project" value="TreeGrafter"/>
</dbReference>
<dbReference type="Pfam" id="PF07992">
    <property type="entry name" value="Pyr_redox_2"/>
    <property type="match status" value="1"/>
</dbReference>
<dbReference type="InterPro" id="IPR023753">
    <property type="entry name" value="FAD/NAD-binding_dom"/>
</dbReference>
<proteinExistence type="inferred from homology"/>
<evidence type="ECO:0000313" key="7">
    <source>
        <dbReference type="EMBL" id="CAI0398471.1"/>
    </source>
</evidence>
<dbReference type="PANTHER" id="PTHR43735">
    <property type="entry name" value="APOPTOSIS-INDUCING FACTOR 1"/>
    <property type="match status" value="1"/>
</dbReference>
<evidence type="ECO:0000256" key="1">
    <source>
        <dbReference type="ARBA" id="ARBA00006442"/>
    </source>
</evidence>
<organism evidence="7 8">
    <name type="scientific">Linum tenue</name>
    <dbReference type="NCBI Taxonomy" id="586396"/>
    <lineage>
        <taxon>Eukaryota</taxon>
        <taxon>Viridiplantae</taxon>
        <taxon>Streptophyta</taxon>
        <taxon>Embryophyta</taxon>
        <taxon>Tracheophyta</taxon>
        <taxon>Spermatophyta</taxon>
        <taxon>Magnoliopsida</taxon>
        <taxon>eudicotyledons</taxon>
        <taxon>Gunneridae</taxon>
        <taxon>Pentapetalae</taxon>
        <taxon>rosids</taxon>
        <taxon>fabids</taxon>
        <taxon>Malpighiales</taxon>
        <taxon>Linaceae</taxon>
        <taxon>Linum</taxon>
    </lineage>
</organism>
<keyword evidence="2" id="KW-0285">Flavoprotein</keyword>
<evidence type="ECO:0000256" key="2">
    <source>
        <dbReference type="ARBA" id="ARBA00022630"/>
    </source>
</evidence>
<keyword evidence="3" id="KW-0274">FAD</keyword>
<evidence type="ECO:0000259" key="6">
    <source>
        <dbReference type="Pfam" id="PF07992"/>
    </source>
</evidence>
<sequence>MAEQKGSSSSSGSGRRLVVVGGGVAGSMLAKSAQFTADVTLIDPRKDYFEITWANLRSMVEPLFAERAVIKHRDYFTNGRVVTSNAINITEKEVITEEGEAVGYDYLVIATGHKDPVPKTRKERLAQYHSDNDKIKSASSILIVGGGPTGVELAGEIAVDYPEKQVTLAHNGSRLLEFIGPKAGDKALKWLQSRKVEVKLEQRVDLDNVSDADGSKTYHTSSGETIQADCHFLCTGKPLASSWLKDTVLKSHLDAKGRLMVDEYLKVKGRDNVFAIGDITDIPELKQGYLAQNHATVVAKNLKETLSGGKPCRMSTYKPGSDLAIVSLGRRDAVAQFPFITVSGILPGLIKSKDLFVGKTRKAMGLDPNVVDH</sequence>
<dbReference type="FunFam" id="3.50.50.100:FF:000006">
    <property type="entry name" value="apoptosis-inducing factor 2"/>
    <property type="match status" value="1"/>
</dbReference>
<dbReference type="Proteomes" id="UP001154282">
    <property type="component" value="Unassembled WGS sequence"/>
</dbReference>
<protein>
    <recommendedName>
        <fullName evidence="6">FAD/NAD(P)-binding domain-containing protein</fullName>
    </recommendedName>
</protein>
<reference evidence="7" key="1">
    <citation type="submission" date="2022-08" db="EMBL/GenBank/DDBJ databases">
        <authorList>
            <person name="Gutierrez-Valencia J."/>
        </authorList>
    </citation>
    <scope>NUCLEOTIDE SEQUENCE</scope>
</reference>
<comment type="caution">
    <text evidence="7">The sequence shown here is derived from an EMBL/GenBank/DDBJ whole genome shotgun (WGS) entry which is preliminary data.</text>
</comment>
<dbReference type="GO" id="GO:0005737">
    <property type="term" value="C:cytoplasm"/>
    <property type="evidence" value="ECO:0007669"/>
    <property type="project" value="TreeGrafter"/>
</dbReference>
<comment type="function">
    <text evidence="5">Putative FAD-dependent oxidoreductase.</text>
</comment>
<dbReference type="InterPro" id="IPR036188">
    <property type="entry name" value="FAD/NAD-bd_sf"/>
</dbReference>
<dbReference type="SUPFAM" id="SSF51905">
    <property type="entry name" value="FAD/NAD(P)-binding domain"/>
    <property type="match status" value="1"/>
</dbReference>
<dbReference type="PRINTS" id="PR00368">
    <property type="entry name" value="FADPNR"/>
</dbReference>
<gene>
    <name evidence="7" type="ORF">LITE_LOCUS9916</name>
</gene>
<accession>A0AAV0ILZ9</accession>
<evidence type="ECO:0000256" key="5">
    <source>
        <dbReference type="ARBA" id="ARBA00057036"/>
    </source>
</evidence>
<name>A0AAV0ILZ9_9ROSI</name>
<evidence type="ECO:0000313" key="8">
    <source>
        <dbReference type="Proteomes" id="UP001154282"/>
    </source>
</evidence>
<feature type="domain" description="FAD/NAD(P)-binding" evidence="6">
    <location>
        <begin position="16"/>
        <end position="285"/>
    </location>
</feature>
<dbReference type="Gene3D" id="3.50.50.100">
    <property type="match status" value="1"/>
</dbReference>
<dbReference type="GO" id="GO:0050660">
    <property type="term" value="F:flavin adenine dinucleotide binding"/>
    <property type="evidence" value="ECO:0007669"/>
    <property type="project" value="TreeGrafter"/>
</dbReference>
<dbReference type="AlphaFoldDB" id="A0AAV0ILZ9"/>
<keyword evidence="4" id="KW-0560">Oxidoreductase</keyword>
<evidence type="ECO:0000256" key="4">
    <source>
        <dbReference type="ARBA" id="ARBA00023002"/>
    </source>
</evidence>